<gene>
    <name evidence="2" type="ORF">DAPPUDRAFT_17793</name>
</gene>
<dbReference type="HOGENOM" id="CLU_2549462_0_0_1"/>
<dbReference type="KEGG" id="dpx:DAPPUDRAFT_17793"/>
<keyword evidence="3" id="KW-1185">Reference proteome</keyword>
<evidence type="ECO:0000256" key="1">
    <source>
        <dbReference type="PROSITE-ProRule" id="PRU00023"/>
    </source>
</evidence>
<proteinExistence type="predicted"/>
<dbReference type="InterPro" id="IPR002110">
    <property type="entry name" value="Ankyrin_rpt"/>
</dbReference>
<keyword evidence="1" id="KW-0040">ANK repeat</keyword>
<feature type="non-terminal residue" evidence="2">
    <location>
        <position position="1"/>
    </location>
</feature>
<dbReference type="SMART" id="SM00248">
    <property type="entry name" value="ANK"/>
    <property type="match status" value="2"/>
</dbReference>
<dbReference type="PROSITE" id="PS50297">
    <property type="entry name" value="ANK_REP_REGION"/>
    <property type="match status" value="1"/>
</dbReference>
<dbReference type="Proteomes" id="UP000000305">
    <property type="component" value="Unassembled WGS sequence"/>
</dbReference>
<dbReference type="EMBL" id="GL733229">
    <property type="protein sequence ID" value="EFX63075.1"/>
    <property type="molecule type" value="Genomic_DNA"/>
</dbReference>
<dbReference type="InterPro" id="IPR036770">
    <property type="entry name" value="Ankyrin_rpt-contain_sf"/>
</dbReference>
<dbReference type="Pfam" id="PF12796">
    <property type="entry name" value="Ank_2"/>
    <property type="match status" value="1"/>
</dbReference>
<dbReference type="OrthoDB" id="194358at2759"/>
<dbReference type="AlphaFoldDB" id="E9HYV5"/>
<protein>
    <submittedName>
        <fullName evidence="2">Uncharacterized protein</fullName>
    </submittedName>
</protein>
<organism evidence="2 3">
    <name type="scientific">Daphnia pulex</name>
    <name type="common">Water flea</name>
    <dbReference type="NCBI Taxonomy" id="6669"/>
    <lineage>
        <taxon>Eukaryota</taxon>
        <taxon>Metazoa</taxon>
        <taxon>Ecdysozoa</taxon>
        <taxon>Arthropoda</taxon>
        <taxon>Crustacea</taxon>
        <taxon>Branchiopoda</taxon>
        <taxon>Diplostraca</taxon>
        <taxon>Cladocera</taxon>
        <taxon>Anomopoda</taxon>
        <taxon>Daphniidae</taxon>
        <taxon>Daphnia</taxon>
    </lineage>
</organism>
<dbReference type="PhylomeDB" id="E9HYV5"/>
<feature type="repeat" description="ANK" evidence="1">
    <location>
        <begin position="7"/>
        <end position="39"/>
    </location>
</feature>
<dbReference type="Gene3D" id="1.25.40.20">
    <property type="entry name" value="Ankyrin repeat-containing domain"/>
    <property type="match status" value="1"/>
</dbReference>
<evidence type="ECO:0000313" key="3">
    <source>
        <dbReference type="Proteomes" id="UP000000305"/>
    </source>
</evidence>
<reference evidence="2 3" key="1">
    <citation type="journal article" date="2011" name="Science">
        <title>The ecoresponsive genome of Daphnia pulex.</title>
        <authorList>
            <person name="Colbourne J.K."/>
            <person name="Pfrender M.E."/>
            <person name="Gilbert D."/>
            <person name="Thomas W.K."/>
            <person name="Tucker A."/>
            <person name="Oakley T.H."/>
            <person name="Tokishita S."/>
            <person name="Aerts A."/>
            <person name="Arnold G.J."/>
            <person name="Basu M.K."/>
            <person name="Bauer D.J."/>
            <person name="Caceres C.E."/>
            <person name="Carmel L."/>
            <person name="Casola C."/>
            <person name="Choi J.H."/>
            <person name="Detter J.C."/>
            <person name="Dong Q."/>
            <person name="Dusheyko S."/>
            <person name="Eads B.D."/>
            <person name="Frohlich T."/>
            <person name="Geiler-Samerotte K.A."/>
            <person name="Gerlach D."/>
            <person name="Hatcher P."/>
            <person name="Jogdeo S."/>
            <person name="Krijgsveld J."/>
            <person name="Kriventseva E.V."/>
            <person name="Kultz D."/>
            <person name="Laforsch C."/>
            <person name="Lindquist E."/>
            <person name="Lopez J."/>
            <person name="Manak J.R."/>
            <person name="Muller J."/>
            <person name="Pangilinan J."/>
            <person name="Patwardhan R.P."/>
            <person name="Pitluck S."/>
            <person name="Pritham E.J."/>
            <person name="Rechtsteiner A."/>
            <person name="Rho M."/>
            <person name="Rogozin I.B."/>
            <person name="Sakarya O."/>
            <person name="Salamov A."/>
            <person name="Schaack S."/>
            <person name="Shapiro H."/>
            <person name="Shiga Y."/>
            <person name="Skalitzky C."/>
            <person name="Smith Z."/>
            <person name="Souvorov A."/>
            <person name="Sung W."/>
            <person name="Tang Z."/>
            <person name="Tsuchiya D."/>
            <person name="Tu H."/>
            <person name="Vos H."/>
            <person name="Wang M."/>
            <person name="Wolf Y.I."/>
            <person name="Yamagata H."/>
            <person name="Yamada T."/>
            <person name="Ye Y."/>
            <person name="Shaw J.R."/>
            <person name="Andrews J."/>
            <person name="Crease T.J."/>
            <person name="Tang H."/>
            <person name="Lucas S.M."/>
            <person name="Robertson H.M."/>
            <person name="Bork P."/>
            <person name="Koonin E.V."/>
            <person name="Zdobnov E.M."/>
            <person name="Grigoriev I.V."/>
            <person name="Lynch M."/>
            <person name="Boore J.L."/>
        </authorList>
    </citation>
    <scope>NUCLEOTIDE SEQUENCE [LARGE SCALE GENOMIC DNA]</scope>
</reference>
<dbReference type="SUPFAM" id="SSF48403">
    <property type="entry name" value="Ankyrin repeat"/>
    <property type="match status" value="1"/>
</dbReference>
<sequence length="83" mass="9007">IERKNKKGYTALHSALLLQSKTFSTFLLKKGADVNIATKDGSTSLHLAVQWPACPEELLGRILNSTKNLHAKNHGGKTALHCA</sequence>
<accession>E9HYV5</accession>
<name>E9HYV5_DAPPU</name>
<feature type="non-terminal residue" evidence="2">
    <location>
        <position position="83"/>
    </location>
</feature>
<dbReference type="PANTHER" id="PTHR47303:SF1">
    <property type="entry name" value="NF-KAPPA-B INHIBITOR BETA"/>
    <property type="match status" value="1"/>
</dbReference>
<dbReference type="InParanoid" id="E9HYV5"/>
<dbReference type="PROSITE" id="PS50088">
    <property type="entry name" value="ANK_REPEAT"/>
    <property type="match status" value="1"/>
</dbReference>
<evidence type="ECO:0000313" key="2">
    <source>
        <dbReference type="EMBL" id="EFX63075.1"/>
    </source>
</evidence>
<dbReference type="PANTHER" id="PTHR47303">
    <property type="match status" value="1"/>
</dbReference>